<comment type="function">
    <text evidence="2 18">Cell wall formation.</text>
</comment>
<feature type="active site" evidence="19">
    <location>
        <position position="163"/>
    </location>
</feature>
<keyword evidence="11 21" id="KW-0067">ATP-binding</keyword>
<dbReference type="HOGENOM" id="CLU_039268_1_2_6"/>
<evidence type="ECO:0000313" key="24">
    <source>
        <dbReference type="Proteomes" id="UP000001036"/>
    </source>
</evidence>
<evidence type="ECO:0000256" key="16">
    <source>
        <dbReference type="ARBA" id="ARBA00023316"/>
    </source>
</evidence>
<keyword evidence="16 18" id="KW-0961">Cell wall biogenesis/degradation</keyword>
<feature type="binding site" evidence="20">
    <location>
        <position position="270"/>
    </location>
    <ligand>
        <name>Mg(2+)</name>
        <dbReference type="ChEBI" id="CHEBI:18420"/>
        <label>1</label>
    </ligand>
</feature>
<evidence type="ECO:0000256" key="4">
    <source>
        <dbReference type="ARBA" id="ARBA00004752"/>
    </source>
</evidence>
<comment type="similarity">
    <text evidence="5 18">Belongs to the D-alanine--D-alanine ligase family.</text>
</comment>
<dbReference type="EMBL" id="CP000934">
    <property type="protein sequence ID" value="ACE86079.1"/>
    <property type="molecule type" value="Genomic_DNA"/>
</dbReference>
<dbReference type="InterPro" id="IPR011095">
    <property type="entry name" value="Dala_Dala_lig_C"/>
</dbReference>
<evidence type="ECO:0000256" key="1">
    <source>
        <dbReference type="ARBA" id="ARBA00001936"/>
    </source>
</evidence>
<dbReference type="GO" id="GO:0071555">
    <property type="term" value="P:cell wall organization"/>
    <property type="evidence" value="ECO:0007669"/>
    <property type="project" value="UniProtKB-KW"/>
</dbReference>
<evidence type="ECO:0000256" key="20">
    <source>
        <dbReference type="PIRSR" id="PIRSR039102-3"/>
    </source>
</evidence>
<dbReference type="GO" id="GO:0005524">
    <property type="term" value="F:ATP binding"/>
    <property type="evidence" value="ECO:0007669"/>
    <property type="project" value="UniProtKB-UniRule"/>
</dbReference>
<dbReference type="PANTHER" id="PTHR23132">
    <property type="entry name" value="D-ALANINE--D-ALANINE LIGASE"/>
    <property type="match status" value="1"/>
</dbReference>
<evidence type="ECO:0000256" key="12">
    <source>
        <dbReference type="ARBA" id="ARBA00022842"/>
    </source>
</evidence>
<dbReference type="FunFam" id="3.30.470.20:FF:000008">
    <property type="entry name" value="D-alanine--D-alanine ligase"/>
    <property type="match status" value="1"/>
</dbReference>
<comment type="cofactor">
    <cofactor evidence="20">
        <name>Mg(2+)</name>
        <dbReference type="ChEBI" id="CHEBI:18420"/>
    </cofactor>
    <cofactor evidence="20">
        <name>Mn(2+)</name>
        <dbReference type="ChEBI" id="CHEBI:29035"/>
    </cofactor>
    <text evidence="20">Binds 2 magnesium or manganese ions per subunit.</text>
</comment>
<gene>
    <name evidence="18" type="primary">ddl</name>
    <name evidence="23" type="ordered locus">CJA_2927</name>
</gene>
<dbReference type="PANTHER" id="PTHR23132:SF23">
    <property type="entry name" value="D-ALANINE--D-ALANINE LIGASE B"/>
    <property type="match status" value="1"/>
</dbReference>
<evidence type="ECO:0000256" key="9">
    <source>
        <dbReference type="ARBA" id="ARBA00022723"/>
    </source>
</evidence>
<keyword evidence="7 18" id="KW-0963">Cytoplasm</keyword>
<dbReference type="InterPro" id="IPR013815">
    <property type="entry name" value="ATP_grasp_subdomain_1"/>
</dbReference>
<comment type="cofactor">
    <cofactor evidence="1">
        <name>Mn(2+)</name>
        <dbReference type="ChEBI" id="CHEBI:29035"/>
    </cofactor>
</comment>
<evidence type="ECO:0000256" key="21">
    <source>
        <dbReference type="PROSITE-ProRule" id="PRU00409"/>
    </source>
</evidence>
<dbReference type="SUPFAM" id="SSF56059">
    <property type="entry name" value="Glutathione synthetase ATP-binding domain-like"/>
    <property type="match status" value="1"/>
</dbReference>
<dbReference type="eggNOG" id="COG1181">
    <property type="taxonomic scope" value="Bacteria"/>
</dbReference>
<evidence type="ECO:0000256" key="13">
    <source>
        <dbReference type="ARBA" id="ARBA00022960"/>
    </source>
</evidence>
<dbReference type="PROSITE" id="PS00844">
    <property type="entry name" value="DALA_DALA_LIGASE_2"/>
    <property type="match status" value="1"/>
</dbReference>
<reference evidence="23 24" key="1">
    <citation type="journal article" date="2008" name="J. Bacteriol.">
        <title>Insights into plant cell wall degradation from the genome sequence of the soil bacterium Cellvibrio japonicus.</title>
        <authorList>
            <person name="Deboy R.T."/>
            <person name="Mongodin E.F."/>
            <person name="Fouts D.E."/>
            <person name="Tailford L.E."/>
            <person name="Khouri H."/>
            <person name="Emerson J.B."/>
            <person name="Mohamoud Y."/>
            <person name="Watkins K."/>
            <person name="Henrissat B."/>
            <person name="Gilbert H.J."/>
            <person name="Nelson K.E."/>
        </authorList>
    </citation>
    <scope>NUCLEOTIDE SEQUENCE [LARGE SCALE GENOMIC DNA]</scope>
    <source>
        <strain evidence="23 24">Ueda107</strain>
    </source>
</reference>
<evidence type="ECO:0000313" key="23">
    <source>
        <dbReference type="EMBL" id="ACE86079.1"/>
    </source>
</evidence>
<comment type="catalytic activity">
    <reaction evidence="17 18">
        <text>2 D-alanine + ATP = D-alanyl-D-alanine + ADP + phosphate + H(+)</text>
        <dbReference type="Rhea" id="RHEA:11224"/>
        <dbReference type="ChEBI" id="CHEBI:15378"/>
        <dbReference type="ChEBI" id="CHEBI:30616"/>
        <dbReference type="ChEBI" id="CHEBI:43474"/>
        <dbReference type="ChEBI" id="CHEBI:57416"/>
        <dbReference type="ChEBI" id="CHEBI:57822"/>
        <dbReference type="ChEBI" id="CHEBI:456216"/>
        <dbReference type="EC" id="6.3.2.4"/>
    </reaction>
</comment>
<keyword evidence="15 20" id="KW-0464">Manganese</keyword>
<keyword evidence="13 18" id="KW-0133">Cell shape</keyword>
<dbReference type="PROSITE" id="PS50975">
    <property type="entry name" value="ATP_GRASP"/>
    <property type="match status" value="1"/>
</dbReference>
<keyword evidence="12 20" id="KW-0460">Magnesium</keyword>
<evidence type="ECO:0000256" key="10">
    <source>
        <dbReference type="ARBA" id="ARBA00022741"/>
    </source>
</evidence>
<evidence type="ECO:0000256" key="15">
    <source>
        <dbReference type="ARBA" id="ARBA00023211"/>
    </source>
</evidence>
<keyword evidence="10 21" id="KW-0547">Nucleotide-binding</keyword>
<dbReference type="Gene3D" id="3.30.1490.20">
    <property type="entry name" value="ATP-grasp fold, A domain"/>
    <property type="match status" value="1"/>
</dbReference>
<evidence type="ECO:0000256" key="5">
    <source>
        <dbReference type="ARBA" id="ARBA00010871"/>
    </source>
</evidence>
<dbReference type="Pfam" id="PF01820">
    <property type="entry name" value="Dala_Dala_lig_N"/>
    <property type="match status" value="1"/>
</dbReference>
<dbReference type="UniPathway" id="UPA00219"/>
<dbReference type="Proteomes" id="UP000001036">
    <property type="component" value="Chromosome"/>
</dbReference>
<dbReference type="InterPro" id="IPR011761">
    <property type="entry name" value="ATP-grasp"/>
</dbReference>
<dbReference type="InterPro" id="IPR005905">
    <property type="entry name" value="D_ala_D_ala"/>
</dbReference>
<dbReference type="InterPro" id="IPR016185">
    <property type="entry name" value="PreATP-grasp_dom_sf"/>
</dbReference>
<feature type="domain" description="ATP-grasp" evidence="22">
    <location>
        <begin position="121"/>
        <end position="316"/>
    </location>
</feature>
<protein>
    <recommendedName>
        <fullName evidence="6 18">D-alanine--D-alanine ligase</fullName>
        <ecNumber evidence="6 18">6.3.2.4</ecNumber>
    </recommendedName>
    <alternativeName>
        <fullName evidence="18">D-Ala-D-Ala ligase</fullName>
    </alternativeName>
    <alternativeName>
        <fullName evidence="18">D-alanylalanine synthetase</fullName>
    </alternativeName>
</protein>
<dbReference type="PIRSF" id="PIRSF039102">
    <property type="entry name" value="Ddl/VanB"/>
    <property type="match status" value="1"/>
</dbReference>
<evidence type="ECO:0000256" key="2">
    <source>
        <dbReference type="ARBA" id="ARBA00003921"/>
    </source>
</evidence>
<dbReference type="GO" id="GO:0009252">
    <property type="term" value="P:peptidoglycan biosynthetic process"/>
    <property type="evidence" value="ECO:0007669"/>
    <property type="project" value="UniProtKB-UniRule"/>
</dbReference>
<keyword evidence="14 18" id="KW-0573">Peptidoglycan synthesis</keyword>
<accession>B3PCL8</accession>
<dbReference type="GO" id="GO:0008360">
    <property type="term" value="P:regulation of cell shape"/>
    <property type="evidence" value="ECO:0007669"/>
    <property type="project" value="UniProtKB-KW"/>
</dbReference>
<dbReference type="InterPro" id="IPR011127">
    <property type="entry name" value="Dala_Dala_lig_N"/>
</dbReference>
<evidence type="ECO:0000256" key="17">
    <source>
        <dbReference type="ARBA" id="ARBA00047614"/>
    </source>
</evidence>
<name>B3PCL8_CELJU</name>
<dbReference type="PROSITE" id="PS00843">
    <property type="entry name" value="DALA_DALA_LIGASE_1"/>
    <property type="match status" value="1"/>
</dbReference>
<dbReference type="RefSeq" id="WP_012488511.1">
    <property type="nucleotide sequence ID" value="NC_010995.1"/>
</dbReference>
<dbReference type="STRING" id="498211.CJA_2927"/>
<dbReference type="NCBIfam" id="NF002378">
    <property type="entry name" value="PRK01372.1"/>
    <property type="match status" value="1"/>
</dbReference>
<dbReference type="GO" id="GO:0005829">
    <property type="term" value="C:cytosol"/>
    <property type="evidence" value="ECO:0007669"/>
    <property type="project" value="TreeGrafter"/>
</dbReference>
<evidence type="ECO:0000259" key="22">
    <source>
        <dbReference type="PROSITE" id="PS50975"/>
    </source>
</evidence>
<keyword evidence="8 18" id="KW-0436">Ligase</keyword>
<dbReference type="OrthoDB" id="9813261at2"/>
<evidence type="ECO:0000256" key="14">
    <source>
        <dbReference type="ARBA" id="ARBA00022984"/>
    </source>
</evidence>
<evidence type="ECO:0000256" key="11">
    <source>
        <dbReference type="ARBA" id="ARBA00022840"/>
    </source>
</evidence>
<dbReference type="Pfam" id="PF07478">
    <property type="entry name" value="Dala_Dala_lig_C"/>
    <property type="match status" value="1"/>
</dbReference>
<dbReference type="SUPFAM" id="SSF52440">
    <property type="entry name" value="PreATP-grasp domain"/>
    <property type="match status" value="1"/>
</dbReference>
<feature type="binding site" evidence="20">
    <location>
        <position position="283"/>
    </location>
    <ligand>
        <name>Mg(2+)</name>
        <dbReference type="ChEBI" id="CHEBI:18420"/>
        <label>2</label>
    </ligand>
</feature>
<dbReference type="GO" id="GO:0008716">
    <property type="term" value="F:D-alanine-D-alanine ligase activity"/>
    <property type="evidence" value="ECO:0007669"/>
    <property type="project" value="UniProtKB-UniRule"/>
</dbReference>
<evidence type="ECO:0000256" key="6">
    <source>
        <dbReference type="ARBA" id="ARBA00012216"/>
    </source>
</evidence>
<dbReference type="HAMAP" id="MF_00047">
    <property type="entry name" value="Dala_Dala_lig"/>
    <property type="match status" value="1"/>
</dbReference>
<dbReference type="KEGG" id="cja:CJA_2927"/>
<dbReference type="GO" id="GO:0046872">
    <property type="term" value="F:metal ion binding"/>
    <property type="evidence" value="ECO:0007669"/>
    <property type="project" value="UniProtKB-KW"/>
</dbReference>
<evidence type="ECO:0000256" key="3">
    <source>
        <dbReference type="ARBA" id="ARBA00004496"/>
    </source>
</evidence>
<feature type="active site" evidence="19">
    <location>
        <position position="294"/>
    </location>
</feature>
<dbReference type="Gene3D" id="3.40.50.20">
    <property type="match status" value="1"/>
</dbReference>
<evidence type="ECO:0000256" key="7">
    <source>
        <dbReference type="ARBA" id="ARBA00022490"/>
    </source>
</evidence>
<keyword evidence="9 20" id="KW-0479">Metal-binding</keyword>
<evidence type="ECO:0000256" key="18">
    <source>
        <dbReference type="HAMAP-Rule" id="MF_00047"/>
    </source>
</evidence>
<dbReference type="InterPro" id="IPR000291">
    <property type="entry name" value="D-Ala_lig_Van_CS"/>
</dbReference>
<comment type="subcellular location">
    <subcellularLocation>
        <location evidence="3 18">Cytoplasm</location>
    </subcellularLocation>
</comment>
<feature type="active site" evidence="19">
    <location>
        <position position="29"/>
    </location>
</feature>
<keyword evidence="24" id="KW-1185">Reference proteome</keyword>
<sequence>MQAVKLPIDETLKQQLGRVGVLYGGLSAEREISLQSGAAVIAALEDAGIDHVAIDVGDNVIADIQAANIDRAFLMLHGPGGEDGRIQALLEFLHIPYTGSDVQSSALAMDKLRTKFLWCGYSQSSAQHLPTPEFAVLTRESDFVAELKRLGGEVMVKPANEGSSIGMSRVKTAEDLQAAFVKATDYQGSVLAERLIVGAEYTVAILDGEALPPIRLETDHSFYDFNAKYIAEDTRYICPCGLSAEKEQELKQLALTAFNVLGCRGWGRVDVMADAQQNFYLLEVNTAPGMTSHSLVPMAAKAVGLSFTELVVTILRASLVTAGSEVVA</sequence>
<proteinExistence type="inferred from homology"/>
<organism evidence="23 24">
    <name type="scientific">Cellvibrio japonicus (strain Ueda107)</name>
    <name type="common">Pseudomonas fluorescens subsp. cellulosa</name>
    <dbReference type="NCBI Taxonomy" id="498211"/>
    <lineage>
        <taxon>Bacteria</taxon>
        <taxon>Pseudomonadati</taxon>
        <taxon>Pseudomonadota</taxon>
        <taxon>Gammaproteobacteria</taxon>
        <taxon>Cellvibrionales</taxon>
        <taxon>Cellvibrionaceae</taxon>
        <taxon>Cellvibrio</taxon>
    </lineage>
</organism>
<dbReference type="NCBIfam" id="TIGR01205">
    <property type="entry name" value="D_ala_D_alaTIGR"/>
    <property type="match status" value="1"/>
</dbReference>
<feature type="binding site" evidence="20">
    <location>
        <position position="285"/>
    </location>
    <ligand>
        <name>Mg(2+)</name>
        <dbReference type="ChEBI" id="CHEBI:18420"/>
        <label>2</label>
    </ligand>
</feature>
<comment type="pathway">
    <text evidence="4 18">Cell wall biogenesis; peptidoglycan biosynthesis.</text>
</comment>
<dbReference type="EC" id="6.3.2.4" evidence="6 18"/>
<dbReference type="Gene3D" id="3.30.470.20">
    <property type="entry name" value="ATP-grasp fold, B domain"/>
    <property type="match status" value="1"/>
</dbReference>
<dbReference type="AlphaFoldDB" id="B3PCL8"/>
<evidence type="ECO:0000256" key="19">
    <source>
        <dbReference type="PIRSR" id="PIRSR039102-1"/>
    </source>
</evidence>
<evidence type="ECO:0000256" key="8">
    <source>
        <dbReference type="ARBA" id="ARBA00022598"/>
    </source>
</evidence>
<feature type="binding site" evidence="20">
    <location>
        <position position="283"/>
    </location>
    <ligand>
        <name>Mg(2+)</name>
        <dbReference type="ChEBI" id="CHEBI:18420"/>
        <label>1</label>
    </ligand>
</feature>